<sequence length="632" mass="73885">MQSLKPFSVSENPAFKLSPHRIHQLLEAIVFHMLCVIECLKQKKEVPQIHLEYFSSIIAQLGHIKDRSFDCQSIQCKFAIPHNDALQSGLQCFCLVTQHIKEPYTEDDLISWIKSCSSKSVTSSLSLVTENTPAFVLFDILLRSPKFKEQFLVQSELWTHNIYYLMTQMKKDPYIIKAMLDNLTYYAVMFESRSLLSIYQTTLDFLNLSRTHINLGDAFIDDIIWNLAVYSLRYQKIDPLSIANAQELLMSQIRNKHGRSLTLKGYLGIALVMSRISYSKGISIFRIAEKIFMEKTHSKKDSLVYYLTKIHLSRSASEAVDSFKTASNQFDYSSTLWLFFIRKLKYLKLMDEKRVKMLFKQIYSSKVKVTVDIVFEFLHFAKDFTFLEELFCSVSNSKQTIVQSTFRVKYIQLLQRRKVQEESIPELPWEKCDEEHQNRNFDSIEQCITHIYNTSPVKSMQLIVAFLSYISNHDTVKFFEIYQQEVLDKDHLPSAACLKLLLDTAKESENVRVTDKLVVSQLAIREFQKNVQANTKAMGIFPRDDLWKSYISLLAKFGYISELSKIIKWWIDLNFKPKKATILCLLDTLPEEFALRHIKHHQAAKSKKDWDWPTTREFKKHKWIQGLQTVSK</sequence>
<comment type="caution">
    <text evidence="1">The sequence shown here is derived from an EMBL/GenBank/DDBJ whole genome shotgun (WGS) entry which is preliminary data.</text>
</comment>
<organism evidence="1 2">
    <name type="scientific">Candida theae</name>
    <dbReference type="NCBI Taxonomy" id="1198502"/>
    <lineage>
        <taxon>Eukaryota</taxon>
        <taxon>Fungi</taxon>
        <taxon>Dikarya</taxon>
        <taxon>Ascomycota</taxon>
        <taxon>Saccharomycotina</taxon>
        <taxon>Pichiomycetes</taxon>
        <taxon>Debaryomycetaceae</taxon>
        <taxon>Candida/Lodderomyces clade</taxon>
        <taxon>Candida</taxon>
    </lineage>
</organism>
<protein>
    <submittedName>
        <fullName evidence="1">Uncharacterized protein</fullName>
    </submittedName>
</protein>
<proteinExistence type="predicted"/>
<keyword evidence="2" id="KW-1185">Reference proteome</keyword>
<evidence type="ECO:0000313" key="1">
    <source>
        <dbReference type="EMBL" id="KAI5968924.1"/>
    </source>
</evidence>
<reference evidence="1 2" key="1">
    <citation type="journal article" date="2022" name="DNA Res.">
        <title>Genome analysis of five recently described species of the CUG-Ser clade uncovers Candida theae as a new hybrid lineage with pathogenic potential in the Candida parapsilosis species complex.</title>
        <authorList>
            <person name="Mixao V."/>
            <person name="Del Olmo V."/>
            <person name="Hegedusova E."/>
            <person name="Saus E."/>
            <person name="Pryszcz L."/>
            <person name="Cillingova A."/>
            <person name="Nosek J."/>
            <person name="Gabaldon T."/>
        </authorList>
    </citation>
    <scope>NUCLEOTIDE SEQUENCE [LARGE SCALE GENOMIC DNA]</scope>
    <source>
        <strain evidence="1 2">CBS 12239</strain>
    </source>
</reference>
<gene>
    <name evidence="1" type="ORF">KGF57_000039</name>
</gene>
<name>A0AAD5G106_9ASCO</name>
<evidence type="ECO:0000313" key="2">
    <source>
        <dbReference type="Proteomes" id="UP001204833"/>
    </source>
</evidence>
<dbReference type="RefSeq" id="XP_051611458.1">
    <property type="nucleotide sequence ID" value="XM_051753363.1"/>
</dbReference>
<dbReference type="AlphaFoldDB" id="A0AAD5G106"/>
<dbReference type="EMBL" id="JAIHNG010000001">
    <property type="protein sequence ID" value="KAI5968924.1"/>
    <property type="molecule type" value="Genomic_DNA"/>
</dbReference>
<dbReference type="Proteomes" id="UP001204833">
    <property type="component" value="Unassembled WGS sequence"/>
</dbReference>
<dbReference type="GeneID" id="76148099"/>
<accession>A0AAD5G106</accession>